<dbReference type="InterPro" id="IPR012312">
    <property type="entry name" value="Hemerythrin-like"/>
</dbReference>
<gene>
    <name evidence="3" type="ORF">CLG96_12355</name>
</gene>
<organism evidence="3 4">
    <name type="scientific">Sphingomonas oleivorans</name>
    <dbReference type="NCBI Taxonomy" id="1735121"/>
    <lineage>
        <taxon>Bacteria</taxon>
        <taxon>Pseudomonadati</taxon>
        <taxon>Pseudomonadota</taxon>
        <taxon>Alphaproteobacteria</taxon>
        <taxon>Sphingomonadales</taxon>
        <taxon>Sphingomonadaceae</taxon>
        <taxon>Sphingomonas</taxon>
    </lineage>
</organism>
<feature type="transmembrane region" description="Helical" evidence="1">
    <location>
        <begin position="12"/>
        <end position="30"/>
    </location>
</feature>
<keyword evidence="4" id="KW-1185">Reference proteome</keyword>
<dbReference type="PANTHER" id="PTHR35585">
    <property type="entry name" value="HHE DOMAIN PROTEIN (AFU_ORTHOLOGUE AFUA_4G00730)"/>
    <property type="match status" value="1"/>
</dbReference>
<dbReference type="PANTHER" id="PTHR35585:SF1">
    <property type="entry name" value="HHE DOMAIN PROTEIN (AFU_ORTHOLOGUE AFUA_4G00730)"/>
    <property type="match status" value="1"/>
</dbReference>
<dbReference type="OrthoDB" id="7210157at2"/>
<dbReference type="AlphaFoldDB" id="A0A2T5FVY6"/>
<dbReference type="Pfam" id="PF01814">
    <property type="entry name" value="Hemerythrin"/>
    <property type="match status" value="1"/>
</dbReference>
<sequence>MNLIASRHDQKNLAIGAAAGMVAGLAANFVRKAVVQAPAMMAGDWADALVAEHKAALAIFDRLEASDDMQVTKRATLLMQLKHALTKHTIEEENAVYASLRDNGQKEAADHLNHEHGYVKQYLYDLEIMPKSHSRWLPMVREFRGMIEQHMREEENEVFPRLKARLSVEENRALSRAVNREGIKLA</sequence>
<name>A0A2T5FVY6_9SPHN</name>
<keyword evidence="1" id="KW-0472">Membrane</keyword>
<protein>
    <submittedName>
        <fullName evidence="3">Hemerythrin</fullName>
    </submittedName>
</protein>
<comment type="caution">
    <text evidence="3">The sequence shown here is derived from an EMBL/GenBank/DDBJ whole genome shotgun (WGS) entry which is preliminary data.</text>
</comment>
<evidence type="ECO:0000256" key="1">
    <source>
        <dbReference type="SAM" id="Phobius"/>
    </source>
</evidence>
<feature type="domain" description="Hemerythrin-like" evidence="2">
    <location>
        <begin position="47"/>
        <end position="162"/>
    </location>
</feature>
<evidence type="ECO:0000313" key="3">
    <source>
        <dbReference type="EMBL" id="PTQ09941.1"/>
    </source>
</evidence>
<evidence type="ECO:0000259" key="2">
    <source>
        <dbReference type="Pfam" id="PF01814"/>
    </source>
</evidence>
<keyword evidence="1" id="KW-0812">Transmembrane</keyword>
<accession>A0A2T5FVY6</accession>
<dbReference type="EMBL" id="NWBU01000010">
    <property type="protein sequence ID" value="PTQ09941.1"/>
    <property type="molecule type" value="Genomic_DNA"/>
</dbReference>
<dbReference type="Gene3D" id="1.20.120.520">
    <property type="entry name" value="nmb1532 protein domain like"/>
    <property type="match status" value="1"/>
</dbReference>
<dbReference type="RefSeq" id="WP_107968293.1">
    <property type="nucleotide sequence ID" value="NZ_NWBU01000010.1"/>
</dbReference>
<proteinExistence type="predicted"/>
<keyword evidence="1" id="KW-1133">Transmembrane helix</keyword>
<dbReference type="Proteomes" id="UP000244162">
    <property type="component" value="Unassembled WGS sequence"/>
</dbReference>
<reference evidence="3 4" key="1">
    <citation type="submission" date="2017-09" db="EMBL/GenBank/DDBJ databases">
        <title>Sphingomonas panjinensis sp.nov., isolated from oil-contaminated soil.</title>
        <authorList>
            <person name="Wang L."/>
            <person name="Chen L."/>
        </authorList>
    </citation>
    <scope>NUCLEOTIDE SEQUENCE [LARGE SCALE GENOMIC DNA]</scope>
    <source>
        <strain evidence="3 4">FW-11</strain>
    </source>
</reference>
<evidence type="ECO:0000313" key="4">
    <source>
        <dbReference type="Proteomes" id="UP000244162"/>
    </source>
</evidence>